<comment type="caution">
    <text evidence="5">The sequence shown here is derived from an EMBL/GenBank/DDBJ whole genome shotgun (WGS) entry which is preliminary data.</text>
</comment>
<dbReference type="PANTHER" id="PTHR10545">
    <property type="entry name" value="DIAMINE N-ACETYLTRANSFERASE"/>
    <property type="match status" value="1"/>
</dbReference>
<evidence type="ECO:0000313" key="5">
    <source>
        <dbReference type="EMBL" id="REA60654.1"/>
    </source>
</evidence>
<dbReference type="GO" id="GO:0008080">
    <property type="term" value="F:N-acetyltransferase activity"/>
    <property type="evidence" value="ECO:0007669"/>
    <property type="project" value="UniProtKB-ARBA"/>
</dbReference>
<dbReference type="OrthoDB" id="9805924at2"/>
<gene>
    <name evidence="5" type="ORF">DSL64_14030</name>
</gene>
<name>A0A3D8YAC9_9BACT</name>
<keyword evidence="3" id="KW-0012">Acyltransferase</keyword>
<dbReference type="FunFam" id="3.40.630.30:FF:000064">
    <property type="entry name" value="GNAT family acetyltransferase"/>
    <property type="match status" value="1"/>
</dbReference>
<dbReference type="InterPro" id="IPR051016">
    <property type="entry name" value="Diverse_Substrate_AcTransf"/>
</dbReference>
<feature type="domain" description="N-acetyltransferase" evidence="4">
    <location>
        <begin position="3"/>
        <end position="147"/>
    </location>
</feature>
<dbReference type="InterPro" id="IPR016181">
    <property type="entry name" value="Acyl_CoA_acyltransferase"/>
</dbReference>
<accession>A0A3D8YAC9</accession>
<evidence type="ECO:0000256" key="1">
    <source>
        <dbReference type="ARBA" id="ARBA00008694"/>
    </source>
</evidence>
<dbReference type="PANTHER" id="PTHR10545:SF29">
    <property type="entry name" value="GH14572P-RELATED"/>
    <property type="match status" value="1"/>
</dbReference>
<dbReference type="PROSITE" id="PS51186">
    <property type="entry name" value="GNAT"/>
    <property type="match status" value="1"/>
</dbReference>
<evidence type="ECO:0000259" key="4">
    <source>
        <dbReference type="PROSITE" id="PS51186"/>
    </source>
</evidence>
<proteinExistence type="inferred from homology"/>
<keyword evidence="6" id="KW-1185">Reference proteome</keyword>
<reference evidence="5 6" key="1">
    <citation type="submission" date="2018-07" db="EMBL/GenBank/DDBJ databases">
        <title>Dyadobacter roseus sp. nov., isolated from rose rhizosphere soil.</title>
        <authorList>
            <person name="Chen L."/>
        </authorList>
    </citation>
    <scope>NUCLEOTIDE SEQUENCE [LARGE SCALE GENOMIC DNA]</scope>
    <source>
        <strain evidence="5 6">RS19</strain>
    </source>
</reference>
<sequence length="147" mass="16924">MNVTTRQGTIDDIPAIFDLIKELAIYERALDQVSNNVDKLTRDYNEKLFDFFVAESDSKIIGLSLYYFRYSTWKGKRLYMEDIIVTEEMRGNGIGKILFDATVAAAKGTGCTGMMWQVLDWNTSAVGFYRKYGTSFDNEWINCNLDF</sequence>
<dbReference type="Proteomes" id="UP000256373">
    <property type="component" value="Unassembled WGS sequence"/>
</dbReference>
<dbReference type="SUPFAM" id="SSF55729">
    <property type="entry name" value="Acyl-CoA N-acyltransferases (Nat)"/>
    <property type="match status" value="1"/>
</dbReference>
<dbReference type="RefSeq" id="WP_115831540.1">
    <property type="nucleotide sequence ID" value="NZ_QNUL01000010.1"/>
</dbReference>
<evidence type="ECO:0000313" key="6">
    <source>
        <dbReference type="Proteomes" id="UP000256373"/>
    </source>
</evidence>
<keyword evidence="2 5" id="KW-0808">Transferase</keyword>
<comment type="similarity">
    <text evidence="1">Belongs to the acetyltransferase family.</text>
</comment>
<dbReference type="InterPro" id="IPR000182">
    <property type="entry name" value="GNAT_dom"/>
</dbReference>
<dbReference type="EMBL" id="QNUL01000010">
    <property type="protein sequence ID" value="REA60654.1"/>
    <property type="molecule type" value="Genomic_DNA"/>
</dbReference>
<dbReference type="AlphaFoldDB" id="A0A3D8YAC9"/>
<dbReference type="Gene3D" id="3.40.630.30">
    <property type="match status" value="1"/>
</dbReference>
<evidence type="ECO:0000256" key="3">
    <source>
        <dbReference type="ARBA" id="ARBA00023315"/>
    </source>
</evidence>
<organism evidence="5 6">
    <name type="scientific">Dyadobacter luteus</name>
    <dbReference type="NCBI Taxonomy" id="2259619"/>
    <lineage>
        <taxon>Bacteria</taxon>
        <taxon>Pseudomonadati</taxon>
        <taxon>Bacteroidota</taxon>
        <taxon>Cytophagia</taxon>
        <taxon>Cytophagales</taxon>
        <taxon>Spirosomataceae</taxon>
        <taxon>Dyadobacter</taxon>
    </lineage>
</organism>
<protein>
    <submittedName>
        <fullName evidence="5">GNAT family N-acetyltransferase</fullName>
    </submittedName>
</protein>
<evidence type="ECO:0000256" key="2">
    <source>
        <dbReference type="ARBA" id="ARBA00022679"/>
    </source>
</evidence>
<dbReference type="Pfam" id="PF00583">
    <property type="entry name" value="Acetyltransf_1"/>
    <property type="match status" value="1"/>
</dbReference>
<dbReference type="CDD" id="cd04301">
    <property type="entry name" value="NAT_SF"/>
    <property type="match status" value="1"/>
</dbReference>